<dbReference type="GO" id="GO:0016018">
    <property type="term" value="F:cyclosporin A binding"/>
    <property type="evidence" value="ECO:0007669"/>
    <property type="project" value="TreeGrafter"/>
</dbReference>
<dbReference type="PANTHER" id="PTHR11071">
    <property type="entry name" value="PEPTIDYL-PROLYL CIS-TRANS ISOMERASE"/>
    <property type="match status" value="1"/>
</dbReference>
<dbReference type="Gene3D" id="1.25.40.10">
    <property type="entry name" value="Tetratricopeptide repeat domain"/>
    <property type="match status" value="1"/>
</dbReference>
<dbReference type="PRINTS" id="PR00153">
    <property type="entry name" value="CSAPPISMRASE"/>
</dbReference>
<organism evidence="7 8">
    <name type="scientific">Thecamonas trahens ATCC 50062</name>
    <dbReference type="NCBI Taxonomy" id="461836"/>
    <lineage>
        <taxon>Eukaryota</taxon>
        <taxon>Apusozoa</taxon>
        <taxon>Apusomonadida</taxon>
        <taxon>Apusomonadidae</taxon>
        <taxon>Thecamonas</taxon>
    </lineage>
</organism>
<dbReference type="InterPro" id="IPR002130">
    <property type="entry name" value="Cyclophilin-type_PPIase_dom"/>
</dbReference>
<dbReference type="InterPro" id="IPR019734">
    <property type="entry name" value="TPR_rpt"/>
</dbReference>
<proteinExistence type="predicted"/>
<dbReference type="OrthoDB" id="407558at2759"/>
<dbReference type="STRING" id="461836.A0A0L0DSF0"/>
<dbReference type="PANTHER" id="PTHR11071:SF561">
    <property type="entry name" value="PEPTIDYL-PROLYL CIS-TRANS ISOMERASE D-RELATED"/>
    <property type="match status" value="1"/>
</dbReference>
<dbReference type="InterPro" id="IPR011990">
    <property type="entry name" value="TPR-like_helical_dom_sf"/>
</dbReference>
<feature type="repeat" description="TPR" evidence="5">
    <location>
        <begin position="291"/>
        <end position="324"/>
    </location>
</feature>
<dbReference type="AlphaFoldDB" id="A0A0L0DSF0"/>
<evidence type="ECO:0000256" key="2">
    <source>
        <dbReference type="ARBA" id="ARBA00013194"/>
    </source>
</evidence>
<dbReference type="Gene3D" id="2.40.100.10">
    <property type="entry name" value="Cyclophilin-like"/>
    <property type="match status" value="1"/>
</dbReference>
<evidence type="ECO:0000313" key="8">
    <source>
        <dbReference type="Proteomes" id="UP000054408"/>
    </source>
</evidence>
<keyword evidence="4 7" id="KW-0413">Isomerase</keyword>
<dbReference type="SUPFAM" id="SSF50891">
    <property type="entry name" value="Cyclophilin-like"/>
    <property type="match status" value="1"/>
</dbReference>
<keyword evidence="8" id="KW-1185">Reference proteome</keyword>
<dbReference type="SMART" id="SM00028">
    <property type="entry name" value="TPR"/>
    <property type="match status" value="3"/>
</dbReference>
<protein>
    <recommendedName>
        <fullName evidence="2">peptidylprolyl isomerase</fullName>
        <ecNumber evidence="2">5.2.1.8</ecNumber>
    </recommendedName>
</protein>
<dbReference type="Proteomes" id="UP000054408">
    <property type="component" value="Unassembled WGS sequence"/>
</dbReference>
<dbReference type="FunFam" id="2.40.100.10:FF:000009">
    <property type="entry name" value="Peptidyl-prolyl cis-trans isomerase D"/>
    <property type="match status" value="1"/>
</dbReference>
<dbReference type="EMBL" id="GL349498">
    <property type="protein sequence ID" value="KNC55269.1"/>
    <property type="molecule type" value="Genomic_DNA"/>
</dbReference>
<evidence type="ECO:0000256" key="4">
    <source>
        <dbReference type="ARBA" id="ARBA00023235"/>
    </source>
</evidence>
<dbReference type="GO" id="GO:0003755">
    <property type="term" value="F:peptidyl-prolyl cis-trans isomerase activity"/>
    <property type="evidence" value="ECO:0007669"/>
    <property type="project" value="UniProtKB-KW"/>
</dbReference>
<dbReference type="InterPro" id="IPR029000">
    <property type="entry name" value="Cyclophilin-like_dom_sf"/>
</dbReference>
<dbReference type="eggNOG" id="KOG0546">
    <property type="taxonomic scope" value="Eukaryota"/>
</dbReference>
<accession>A0A0L0DSF0</accession>
<evidence type="ECO:0000313" key="7">
    <source>
        <dbReference type="EMBL" id="KNC55269.1"/>
    </source>
</evidence>
<dbReference type="OMA" id="EMEQNCN"/>
<keyword evidence="3" id="KW-0697">Rotamase</keyword>
<comment type="catalytic activity">
    <reaction evidence="1">
        <text>[protein]-peptidylproline (omega=180) = [protein]-peptidylproline (omega=0)</text>
        <dbReference type="Rhea" id="RHEA:16237"/>
        <dbReference type="Rhea" id="RHEA-COMP:10747"/>
        <dbReference type="Rhea" id="RHEA-COMP:10748"/>
        <dbReference type="ChEBI" id="CHEBI:83833"/>
        <dbReference type="ChEBI" id="CHEBI:83834"/>
        <dbReference type="EC" id="5.2.1.8"/>
    </reaction>
</comment>
<dbReference type="PROSITE" id="PS50072">
    <property type="entry name" value="CSA_PPIASE_2"/>
    <property type="match status" value="1"/>
</dbReference>
<dbReference type="EC" id="5.2.1.8" evidence="2"/>
<dbReference type="GO" id="GO:0006457">
    <property type="term" value="P:protein folding"/>
    <property type="evidence" value="ECO:0007669"/>
    <property type="project" value="InterPro"/>
</dbReference>
<dbReference type="RefSeq" id="XP_013753092.1">
    <property type="nucleotide sequence ID" value="XM_013897638.1"/>
</dbReference>
<reference evidence="7 8" key="1">
    <citation type="submission" date="2010-05" db="EMBL/GenBank/DDBJ databases">
        <title>The Genome Sequence of Thecamonas trahens ATCC 50062.</title>
        <authorList>
            <consortium name="The Broad Institute Genome Sequencing Platform"/>
            <person name="Russ C."/>
            <person name="Cuomo C."/>
            <person name="Shea T."/>
            <person name="Young S.K."/>
            <person name="Zeng Q."/>
            <person name="Koehrsen M."/>
            <person name="Haas B."/>
            <person name="Borodovsky M."/>
            <person name="Guigo R."/>
            <person name="Alvarado L."/>
            <person name="Berlin A."/>
            <person name="Bochicchio J."/>
            <person name="Borenstein D."/>
            <person name="Chapman S."/>
            <person name="Chen Z."/>
            <person name="Freedman E."/>
            <person name="Gellesch M."/>
            <person name="Goldberg J."/>
            <person name="Griggs A."/>
            <person name="Gujja S."/>
            <person name="Heilman E."/>
            <person name="Heiman D."/>
            <person name="Hepburn T."/>
            <person name="Howarth C."/>
            <person name="Jen D."/>
            <person name="Larson L."/>
            <person name="Mehta T."/>
            <person name="Park D."/>
            <person name="Pearson M."/>
            <person name="Roberts A."/>
            <person name="Saif S."/>
            <person name="Shenoy N."/>
            <person name="Sisk P."/>
            <person name="Stolte C."/>
            <person name="Sykes S."/>
            <person name="Thomson T."/>
            <person name="Walk T."/>
            <person name="White J."/>
            <person name="Yandava C."/>
            <person name="Burger G."/>
            <person name="Gray M.W."/>
            <person name="Holland P.W.H."/>
            <person name="King N."/>
            <person name="Lang F.B.F."/>
            <person name="Roger A.J."/>
            <person name="Ruiz-Trillo I."/>
            <person name="Lander E."/>
            <person name="Nusbaum C."/>
        </authorList>
    </citation>
    <scope>NUCLEOTIDE SEQUENCE [LARGE SCALE GENOMIC DNA]</scope>
    <source>
        <strain evidence="7 8">ATCC 50062</strain>
    </source>
</reference>
<sequence>MAAESKSDVRTFFDISIGGVPAGRIVFKLYTDITPKTSENFRALCTGEKGVGESGKALSYKGSTFHRVIEDFMIQGGDFTNHNGTGGESIYGAKFEDENFEVMHTKPGLLSMANAGPGTNGSQFFVTTVPTPHLDGKHVVFGEVLKGMGVVREIEALETADDRPIDAVVIEDCGELAPGADDGIVNSSDPNDPYPKYPDDYDGSDKAVDIANTLRLQGNELFKAKAFDAAIAKYAKAIRYLKSSDDADSDAALVSPLINRAMCYFHLAKYDEAIDDTTEVLESLAGQSQNVKALHRRGCCHAALKNYDAAESDFKAALAVDPESAAVKRELKKIAAHRKKAKAQQKKMYAKMFSS</sequence>
<dbReference type="GeneID" id="25569013"/>
<dbReference type="PROSITE" id="PS50005">
    <property type="entry name" value="TPR"/>
    <property type="match status" value="1"/>
</dbReference>
<name>A0A0L0DSF0_THETB</name>
<dbReference type="Pfam" id="PF00515">
    <property type="entry name" value="TPR_1"/>
    <property type="match status" value="1"/>
</dbReference>
<keyword evidence="5" id="KW-0802">TPR repeat</keyword>
<dbReference type="InterPro" id="IPR020892">
    <property type="entry name" value="Cyclophilin-type_PPIase_CS"/>
</dbReference>
<gene>
    <name evidence="7" type="ORF">AMSG_10908</name>
</gene>
<dbReference type="SUPFAM" id="SSF48452">
    <property type="entry name" value="TPR-like"/>
    <property type="match status" value="1"/>
</dbReference>
<dbReference type="CDD" id="cd01926">
    <property type="entry name" value="cyclophilin_ABH_like"/>
    <property type="match status" value="1"/>
</dbReference>
<dbReference type="Pfam" id="PF00160">
    <property type="entry name" value="Pro_isomerase"/>
    <property type="match status" value="1"/>
</dbReference>
<evidence type="ECO:0000256" key="5">
    <source>
        <dbReference type="PROSITE-ProRule" id="PRU00339"/>
    </source>
</evidence>
<evidence type="ECO:0000259" key="6">
    <source>
        <dbReference type="PROSITE" id="PS50072"/>
    </source>
</evidence>
<dbReference type="GO" id="GO:0005737">
    <property type="term" value="C:cytoplasm"/>
    <property type="evidence" value="ECO:0007669"/>
    <property type="project" value="TreeGrafter"/>
</dbReference>
<feature type="domain" description="PPIase cyclophilin-type" evidence="6">
    <location>
        <begin position="12"/>
        <end position="175"/>
    </location>
</feature>
<evidence type="ECO:0000256" key="1">
    <source>
        <dbReference type="ARBA" id="ARBA00000971"/>
    </source>
</evidence>
<evidence type="ECO:0000256" key="3">
    <source>
        <dbReference type="ARBA" id="ARBA00023110"/>
    </source>
</evidence>
<dbReference type="PROSITE" id="PS00170">
    <property type="entry name" value="CSA_PPIASE_1"/>
    <property type="match status" value="1"/>
</dbReference>